<evidence type="ECO:0000256" key="6">
    <source>
        <dbReference type="ARBA" id="ARBA00022737"/>
    </source>
</evidence>
<feature type="compositionally biased region" description="Basic residues" evidence="11">
    <location>
        <begin position="740"/>
        <end position="754"/>
    </location>
</feature>
<dbReference type="GO" id="GO:0005615">
    <property type="term" value="C:extracellular space"/>
    <property type="evidence" value="ECO:0007669"/>
    <property type="project" value="TreeGrafter"/>
</dbReference>
<dbReference type="InterPro" id="IPR002035">
    <property type="entry name" value="VWF_A"/>
</dbReference>
<evidence type="ECO:0000259" key="14">
    <source>
        <dbReference type="PROSITE" id="PS50234"/>
    </source>
</evidence>
<reference evidence="15 16" key="1">
    <citation type="journal article" date="2019" name="Mol. Ecol. Resour.">
        <title>Chromosome-level genome assembly of Triplophysa tibetana, a fish adapted to the harsh high-altitude environment of the Tibetan Plateau.</title>
        <authorList>
            <person name="Yang X."/>
            <person name="Liu H."/>
            <person name="Ma Z."/>
            <person name="Zou Y."/>
            <person name="Zou M."/>
            <person name="Mao Y."/>
            <person name="Li X."/>
            <person name="Wang H."/>
            <person name="Chen T."/>
            <person name="Wang W."/>
            <person name="Yang R."/>
        </authorList>
    </citation>
    <scope>NUCLEOTIDE SEQUENCE [LARGE SCALE GENOMIC DNA]</scope>
    <source>
        <strain evidence="15">TTIB1903HZAU</strain>
        <tissue evidence="15">Muscle</tissue>
    </source>
</reference>
<dbReference type="GO" id="GO:0007161">
    <property type="term" value="P:calcium-independent cell-matrix adhesion"/>
    <property type="evidence" value="ECO:0007669"/>
    <property type="project" value="TreeGrafter"/>
</dbReference>
<feature type="region of interest" description="Disordered" evidence="11">
    <location>
        <begin position="731"/>
        <end position="754"/>
    </location>
</feature>
<dbReference type="SMART" id="SM00181">
    <property type="entry name" value="EGF"/>
    <property type="match status" value="1"/>
</dbReference>
<comment type="caution">
    <text evidence="10">Lacks conserved residue(s) required for the propagation of feature annotation.</text>
</comment>
<feature type="domain" description="VWFA" evidence="14">
    <location>
        <begin position="51"/>
        <end position="222"/>
    </location>
</feature>
<keyword evidence="9" id="KW-1015">Disulfide bond</keyword>
<keyword evidence="7" id="KW-0130">Cell adhesion</keyword>
<name>A0A5A9PTB6_9TELE</name>
<evidence type="ECO:0000256" key="1">
    <source>
        <dbReference type="ARBA" id="ARBA00004498"/>
    </source>
</evidence>
<evidence type="ECO:0000256" key="5">
    <source>
        <dbReference type="ARBA" id="ARBA00022729"/>
    </source>
</evidence>
<keyword evidence="5 12" id="KW-0732">Signal</keyword>
<keyword evidence="3" id="KW-0272">Extracellular matrix</keyword>
<dbReference type="FunFam" id="3.40.50.410:FF:000047">
    <property type="entry name" value="von Willebrand factor A domain containing 2"/>
    <property type="match status" value="1"/>
</dbReference>
<comment type="caution">
    <text evidence="15">The sequence shown here is derived from an EMBL/GenBank/DDBJ whole genome shotgun (WGS) entry which is preliminary data.</text>
</comment>
<dbReference type="PRINTS" id="PR00453">
    <property type="entry name" value="VWFADOMAIN"/>
</dbReference>
<dbReference type="PROSITE" id="PS50234">
    <property type="entry name" value="VWFA"/>
    <property type="match status" value="3"/>
</dbReference>
<dbReference type="EMBL" id="SOYY01000001">
    <property type="protein sequence ID" value="KAA0725078.1"/>
    <property type="molecule type" value="Genomic_DNA"/>
</dbReference>
<evidence type="ECO:0000256" key="10">
    <source>
        <dbReference type="PROSITE-ProRule" id="PRU00076"/>
    </source>
</evidence>
<evidence type="ECO:0000256" key="12">
    <source>
        <dbReference type="SAM" id="SignalP"/>
    </source>
</evidence>
<dbReference type="InterPro" id="IPR050525">
    <property type="entry name" value="ECM_Assembly_Org"/>
</dbReference>
<sequence>MPSIRRLNLIFMLLLAQVWAIFAVLEIQTDHETITKINAAGEMMQCSAAMDILFVIDGSYSVGKGGFERSRHYMLKLCEALDINTDKVRVGVVQFGSTPRLEISLDSYNNKEDLKKRMKKIHYRGGSTQTGLALKFVVRKGFSSVRNSTVPRFAILLSDGKSQGAVELAASELKQSGVVLFAVGIRYPRWEELRDVASSPSDAHVFFAEHFSDAVNGLLTALTTSSFCTAVPAGCKVESYPCVQKTLETVRELQGNFMCWKGSKGYSPYTSLCPHYRYNRVYKQHPVICHRTICPDPCDSQPCQNGGKCFSEGLEKYRCECPAGYGSDPNCAPVLSFDCSVDVLFLVEGSSALTLEGFLRFKSFLKRFMQAVLSSDTPVKMGLAQYGSDVKMEVKIGEHRDPAKLIQAVEGMQHQGGQAKTGNALRYITRHGFQSSPIFADVQDDLPRVVVLLAGTPSVDPVVEPAKYARDREIFIIGVAPEGMRTEINNITGNPQRTITYQSPDRLGTKIPELRAKICSVDNQGCLGQALDLVFVLDASSGVGKDNFVYLQDFVRSTSVQFDVNRDLAQVGLVVYGGRPVTVFELDKYDSGSAVLKAVGDASYLDGKASTGSALLHVLSRSLTVGKGARPGVNKAVVVLTDGTGAEDAAVPAQKIRDGGVSVFTIGIGDIEQEVLLRIAGTEDHMISVPSYDDLKYSEDVLVQMVCAGIREQPSRGDLPKPAALRRRLHKSEKEQLQRYRAHRRRHISRTQKT</sequence>
<dbReference type="Pfam" id="PF00008">
    <property type="entry name" value="EGF"/>
    <property type="match status" value="1"/>
</dbReference>
<evidence type="ECO:0000256" key="7">
    <source>
        <dbReference type="ARBA" id="ARBA00022889"/>
    </source>
</evidence>
<evidence type="ECO:0000256" key="8">
    <source>
        <dbReference type="ARBA" id="ARBA00023119"/>
    </source>
</evidence>
<evidence type="ECO:0000256" key="11">
    <source>
        <dbReference type="SAM" id="MobiDB-lite"/>
    </source>
</evidence>
<dbReference type="CDD" id="cd01450">
    <property type="entry name" value="vWFA_subfamily_ECM"/>
    <property type="match status" value="1"/>
</dbReference>
<dbReference type="AlphaFoldDB" id="A0A5A9PTB6"/>
<dbReference type="Pfam" id="PF00092">
    <property type="entry name" value="VWA"/>
    <property type="match status" value="3"/>
</dbReference>
<keyword evidence="16" id="KW-1185">Reference proteome</keyword>
<accession>A0A5A9PTB6</accession>
<dbReference type="SMART" id="SM00327">
    <property type="entry name" value="VWA"/>
    <property type="match status" value="3"/>
</dbReference>
<dbReference type="FunFam" id="3.40.50.410:FF:000054">
    <property type="entry name" value="von Willebrand factor A domain containing 2"/>
    <property type="match status" value="1"/>
</dbReference>
<protein>
    <submittedName>
        <fullName evidence="15">A domain-containing protein 2</fullName>
    </submittedName>
</protein>
<keyword evidence="4 10" id="KW-0245">EGF-like domain</keyword>
<evidence type="ECO:0000313" key="15">
    <source>
        <dbReference type="EMBL" id="KAA0725078.1"/>
    </source>
</evidence>
<dbReference type="PANTHER" id="PTHR24020:SF37">
    <property type="entry name" value="VON WILLEBRAND FACTOR A DOMAIN-CONTAINING PROTEIN 2"/>
    <property type="match status" value="1"/>
</dbReference>
<keyword evidence="2" id="KW-0964">Secreted</keyword>
<dbReference type="PROSITE" id="PS50026">
    <property type="entry name" value="EGF_3"/>
    <property type="match status" value="1"/>
</dbReference>
<dbReference type="SUPFAM" id="SSF53300">
    <property type="entry name" value="vWA-like"/>
    <property type="match status" value="3"/>
</dbReference>
<dbReference type="InterPro" id="IPR036465">
    <property type="entry name" value="vWFA_dom_sf"/>
</dbReference>
<dbReference type="InterPro" id="IPR000742">
    <property type="entry name" value="EGF"/>
</dbReference>
<evidence type="ECO:0000313" key="16">
    <source>
        <dbReference type="Proteomes" id="UP000324632"/>
    </source>
</evidence>
<dbReference type="GO" id="GO:0005581">
    <property type="term" value="C:collagen trimer"/>
    <property type="evidence" value="ECO:0007669"/>
    <property type="project" value="UniProtKB-KW"/>
</dbReference>
<dbReference type="Proteomes" id="UP000324632">
    <property type="component" value="Chromosome 1"/>
</dbReference>
<evidence type="ECO:0000256" key="2">
    <source>
        <dbReference type="ARBA" id="ARBA00022525"/>
    </source>
</evidence>
<feature type="domain" description="EGF-like" evidence="13">
    <location>
        <begin position="295"/>
        <end position="332"/>
    </location>
</feature>
<feature type="domain" description="VWFA" evidence="14">
    <location>
        <begin position="342"/>
        <end position="518"/>
    </location>
</feature>
<evidence type="ECO:0000256" key="4">
    <source>
        <dbReference type="ARBA" id="ARBA00022536"/>
    </source>
</evidence>
<proteinExistence type="predicted"/>
<dbReference type="Gene3D" id="2.10.25.10">
    <property type="entry name" value="Laminin"/>
    <property type="match status" value="1"/>
</dbReference>
<comment type="subcellular location">
    <subcellularLocation>
        <location evidence="1">Secreted</location>
        <location evidence="1">Extracellular space</location>
        <location evidence="1">Extracellular matrix</location>
    </subcellularLocation>
</comment>
<organism evidence="15 16">
    <name type="scientific">Triplophysa tibetana</name>
    <dbReference type="NCBI Taxonomy" id="1572043"/>
    <lineage>
        <taxon>Eukaryota</taxon>
        <taxon>Metazoa</taxon>
        <taxon>Chordata</taxon>
        <taxon>Craniata</taxon>
        <taxon>Vertebrata</taxon>
        <taxon>Euteleostomi</taxon>
        <taxon>Actinopterygii</taxon>
        <taxon>Neopterygii</taxon>
        <taxon>Teleostei</taxon>
        <taxon>Ostariophysi</taxon>
        <taxon>Cypriniformes</taxon>
        <taxon>Nemacheilidae</taxon>
        <taxon>Triplophysa</taxon>
    </lineage>
</organism>
<dbReference type="GO" id="GO:0005604">
    <property type="term" value="C:basement membrane"/>
    <property type="evidence" value="ECO:0007669"/>
    <property type="project" value="TreeGrafter"/>
</dbReference>
<dbReference type="PANTHER" id="PTHR24020">
    <property type="entry name" value="COLLAGEN ALPHA"/>
    <property type="match status" value="1"/>
</dbReference>
<evidence type="ECO:0000256" key="9">
    <source>
        <dbReference type="ARBA" id="ARBA00023157"/>
    </source>
</evidence>
<dbReference type="FunFam" id="3.40.50.410:FF:000003">
    <property type="entry name" value="Collagen type VI alpha 3 chain"/>
    <property type="match status" value="1"/>
</dbReference>
<dbReference type="CDD" id="cd00053">
    <property type="entry name" value="EGF"/>
    <property type="match status" value="1"/>
</dbReference>
<evidence type="ECO:0000259" key="13">
    <source>
        <dbReference type="PROSITE" id="PS50026"/>
    </source>
</evidence>
<gene>
    <name evidence="15" type="ORF">E1301_Tti010692</name>
</gene>
<dbReference type="Gene3D" id="3.40.50.410">
    <property type="entry name" value="von Willebrand factor, type A domain"/>
    <property type="match status" value="3"/>
</dbReference>
<dbReference type="PROSITE" id="PS01186">
    <property type="entry name" value="EGF_2"/>
    <property type="match status" value="1"/>
</dbReference>
<keyword evidence="6" id="KW-0677">Repeat</keyword>
<feature type="chain" id="PRO_5022711123" evidence="12">
    <location>
        <begin position="21"/>
        <end position="754"/>
    </location>
</feature>
<feature type="domain" description="VWFA" evidence="14">
    <location>
        <begin position="532"/>
        <end position="706"/>
    </location>
</feature>
<feature type="signal peptide" evidence="12">
    <location>
        <begin position="1"/>
        <end position="20"/>
    </location>
</feature>
<evidence type="ECO:0000256" key="3">
    <source>
        <dbReference type="ARBA" id="ARBA00022530"/>
    </source>
</evidence>
<dbReference type="CDD" id="cd01472">
    <property type="entry name" value="vWA_collagen"/>
    <property type="match status" value="1"/>
</dbReference>
<keyword evidence="8" id="KW-0176">Collagen</keyword>